<dbReference type="EMBL" id="RPFW01000002">
    <property type="protein sequence ID" value="TVZ05312.1"/>
    <property type="molecule type" value="Genomic_DNA"/>
</dbReference>
<dbReference type="RefSeq" id="WP_145853015.1">
    <property type="nucleotide sequence ID" value="NZ_RPFW01000002.1"/>
</dbReference>
<dbReference type="InterPro" id="IPR053153">
    <property type="entry name" value="APC_K+_Transporter"/>
</dbReference>
<dbReference type="CDD" id="cd04488">
    <property type="entry name" value="RecG_wedge_OBF"/>
    <property type="match status" value="1"/>
</dbReference>
<feature type="transmembrane region" description="Helical" evidence="1">
    <location>
        <begin position="17"/>
        <end position="35"/>
    </location>
</feature>
<proteinExistence type="predicted"/>
<comment type="caution">
    <text evidence="2">The sequence shown here is derived from an EMBL/GenBank/DDBJ whole genome shotgun (WGS) entry which is preliminary data.</text>
</comment>
<keyword evidence="1" id="KW-1133">Transmembrane helix</keyword>
<keyword evidence="3" id="KW-1185">Reference proteome</keyword>
<accession>A0A6P2C1N6</accession>
<feature type="transmembrane region" description="Helical" evidence="1">
    <location>
        <begin position="72"/>
        <end position="92"/>
    </location>
</feature>
<feature type="transmembrane region" description="Helical" evidence="1">
    <location>
        <begin position="98"/>
        <end position="115"/>
    </location>
</feature>
<gene>
    <name evidence="2" type="ORF">EAS64_12110</name>
</gene>
<name>A0A6P2C1N6_9ACTN</name>
<keyword evidence="1" id="KW-0812">Transmembrane</keyword>
<dbReference type="InterPro" id="IPR012340">
    <property type="entry name" value="NA-bd_OB-fold"/>
</dbReference>
<evidence type="ECO:0008006" key="4">
    <source>
        <dbReference type="Google" id="ProtNLM"/>
    </source>
</evidence>
<protein>
    <recommendedName>
        <fullName evidence="4">DNA-binding protein</fullName>
    </recommendedName>
</protein>
<dbReference type="OrthoDB" id="3268233at2"/>
<evidence type="ECO:0000256" key="1">
    <source>
        <dbReference type="SAM" id="Phobius"/>
    </source>
</evidence>
<dbReference type="Proteomes" id="UP000460272">
    <property type="component" value="Unassembled WGS sequence"/>
</dbReference>
<reference evidence="2 3" key="1">
    <citation type="submission" date="2018-11" db="EMBL/GenBank/DDBJ databases">
        <title>Trebonia kvetii gen.nov., sp.nov., a novel acidophilic actinobacterium, and proposal of the new actinobacterial family Treboniaceae fam. nov.</title>
        <authorList>
            <person name="Rapoport D."/>
            <person name="Sagova-Mareckova M."/>
            <person name="Sedlacek I."/>
            <person name="Provaznik J."/>
            <person name="Kralova S."/>
            <person name="Pavlinic D."/>
            <person name="Benes V."/>
            <person name="Kopecky J."/>
        </authorList>
    </citation>
    <scope>NUCLEOTIDE SEQUENCE [LARGE SCALE GENOMIC DNA]</scope>
    <source>
        <strain evidence="2 3">15Tr583</strain>
    </source>
</reference>
<dbReference type="Gene3D" id="2.40.50.140">
    <property type="entry name" value="Nucleic acid-binding proteins"/>
    <property type="match status" value="1"/>
</dbReference>
<evidence type="ECO:0000313" key="2">
    <source>
        <dbReference type="EMBL" id="TVZ05312.1"/>
    </source>
</evidence>
<dbReference type="PANTHER" id="PTHR47704">
    <property type="entry name" value="POTASSIUM TRANSPORTER KIMA"/>
    <property type="match status" value="1"/>
</dbReference>
<dbReference type="AlphaFoldDB" id="A0A6P2C1N6"/>
<dbReference type="PANTHER" id="PTHR47704:SF1">
    <property type="entry name" value="POTASSIUM TRANSPORTER KIMA"/>
    <property type="match status" value="1"/>
</dbReference>
<organism evidence="2 3">
    <name type="scientific">Trebonia kvetii</name>
    <dbReference type="NCBI Taxonomy" id="2480626"/>
    <lineage>
        <taxon>Bacteria</taxon>
        <taxon>Bacillati</taxon>
        <taxon>Actinomycetota</taxon>
        <taxon>Actinomycetes</taxon>
        <taxon>Streptosporangiales</taxon>
        <taxon>Treboniaceae</taxon>
        <taxon>Trebonia</taxon>
    </lineage>
</organism>
<evidence type="ECO:0000313" key="3">
    <source>
        <dbReference type="Proteomes" id="UP000460272"/>
    </source>
</evidence>
<keyword evidence="1" id="KW-0472">Membrane</keyword>
<sequence length="304" mass="32721">MLSCDGLSSAAYGTEEILYALLPFFGLAGGLPLVVPGDGWCRRALRAEFAMAGFGMARYHRRTREPRWRRRLLINLAGSSYAALVVLLFAVVKFAGGAWLIMIIFPVLVFTLIRLNGEYGAETEYLVDTGHGGSRTEPPNYSRRVVLLLVDGYDLAAIAALKYVISRVPHATATIVPFDVRHRVEAAQAKRARTAAAVKPGRLEGYEWPAPPPETDPIGSLRQPGKVVVQGRLRAAEIRCGKESGSSVLACEVADSTGELTALFLGRAGIAGIEPGVRIRLHGKVGIGADGRPVMTNPAYELLA</sequence>